<reference evidence="2" key="1">
    <citation type="submission" date="2014-11" db="EMBL/GenBank/DDBJ databases">
        <authorList>
            <person name="Amaro Gonzalez C."/>
        </authorList>
    </citation>
    <scope>NUCLEOTIDE SEQUENCE</scope>
</reference>
<proteinExistence type="predicted"/>
<name>A0A0E9T0W0_ANGAN</name>
<evidence type="ECO:0000256" key="1">
    <source>
        <dbReference type="SAM" id="Phobius"/>
    </source>
</evidence>
<feature type="transmembrane region" description="Helical" evidence="1">
    <location>
        <begin position="6"/>
        <end position="24"/>
    </location>
</feature>
<keyword evidence="1" id="KW-1133">Transmembrane helix</keyword>
<dbReference type="EMBL" id="GBXM01061356">
    <property type="protein sequence ID" value="JAH47221.1"/>
    <property type="molecule type" value="Transcribed_RNA"/>
</dbReference>
<evidence type="ECO:0000313" key="2">
    <source>
        <dbReference type="EMBL" id="JAH47221.1"/>
    </source>
</evidence>
<reference evidence="2" key="2">
    <citation type="journal article" date="2015" name="Fish Shellfish Immunol.">
        <title>Early steps in the European eel (Anguilla anguilla)-Vibrio vulnificus interaction in the gills: Role of the RtxA13 toxin.</title>
        <authorList>
            <person name="Callol A."/>
            <person name="Pajuelo D."/>
            <person name="Ebbesson L."/>
            <person name="Teles M."/>
            <person name="MacKenzie S."/>
            <person name="Amaro C."/>
        </authorList>
    </citation>
    <scope>NUCLEOTIDE SEQUENCE</scope>
</reference>
<organism evidence="2">
    <name type="scientific">Anguilla anguilla</name>
    <name type="common">European freshwater eel</name>
    <name type="synonym">Muraena anguilla</name>
    <dbReference type="NCBI Taxonomy" id="7936"/>
    <lineage>
        <taxon>Eukaryota</taxon>
        <taxon>Metazoa</taxon>
        <taxon>Chordata</taxon>
        <taxon>Craniata</taxon>
        <taxon>Vertebrata</taxon>
        <taxon>Euteleostomi</taxon>
        <taxon>Actinopterygii</taxon>
        <taxon>Neopterygii</taxon>
        <taxon>Teleostei</taxon>
        <taxon>Anguilliformes</taxon>
        <taxon>Anguillidae</taxon>
        <taxon>Anguilla</taxon>
    </lineage>
</organism>
<accession>A0A0E9T0W0</accession>
<protein>
    <submittedName>
        <fullName evidence="2">Uncharacterized protein</fullName>
    </submittedName>
</protein>
<sequence>MVTKVGKVATTLTFLSTVFLFVVFM</sequence>
<dbReference type="AlphaFoldDB" id="A0A0E9T0W0"/>
<keyword evidence="1" id="KW-0472">Membrane</keyword>
<keyword evidence="1" id="KW-0812">Transmembrane</keyword>